<keyword evidence="3" id="KW-1185">Reference proteome</keyword>
<name>A0ABY8FDB6_9HYPH</name>
<sequence length="411" mass="44298">MFFNYPHAMVAAGALAMALGSTVPAISADETKETWRLFITDQAEGLITVVDPAKNSVLNRFSTLGYVTHLKPTESGKALFAVQMDHDAVHVVETGIVLTDHGDHQDIEIKDAALLPTVIEGPRPVHAVMHDDKVLQFFDLDGEARVYTEKNLLEGSAEHKVVKTAAPHHGVVVPINDHFVVSEPNLDTATPADKLPPRFGAKVVDNKGKQVGEVATCTGLHGEATSAGLVAFGCVEGVLVAQSDGSGPPNLELIEYSADMPDGRVGTLVGGKALQFFLGDYGDDRLVLIEPSSDTPFRLVDLKIRDVHFVLDPIRVKYAYVFTEDGKLHALNVLSGELVRSAQVTEPYSKDGHWRAPRPRLAVMGDLIAVTDPRESLVRLLDVNTFEEDRTIAIGGSPFNIVAIGGSGLQH</sequence>
<feature type="signal peptide" evidence="1">
    <location>
        <begin position="1"/>
        <end position="27"/>
    </location>
</feature>
<keyword evidence="1" id="KW-0732">Signal</keyword>
<dbReference type="Proteomes" id="UP001209803">
    <property type="component" value="Chromosome"/>
</dbReference>
<dbReference type="EMBL" id="CP120863">
    <property type="protein sequence ID" value="WFE91250.1"/>
    <property type="molecule type" value="Genomic_DNA"/>
</dbReference>
<evidence type="ECO:0000313" key="3">
    <source>
        <dbReference type="Proteomes" id="UP001209803"/>
    </source>
</evidence>
<accession>A0ABY8FDB6</accession>
<proteinExistence type="predicted"/>
<protein>
    <recommendedName>
        <fullName evidence="4">Zinc transport system substrate-binding protein</fullName>
    </recommendedName>
</protein>
<gene>
    <name evidence="2" type="ORF">K1718_07815</name>
</gene>
<organism evidence="2 3">
    <name type="scientific">Roseibium porphyridii</name>
    <dbReference type="NCBI Taxonomy" id="2866279"/>
    <lineage>
        <taxon>Bacteria</taxon>
        <taxon>Pseudomonadati</taxon>
        <taxon>Pseudomonadota</taxon>
        <taxon>Alphaproteobacteria</taxon>
        <taxon>Hyphomicrobiales</taxon>
        <taxon>Stappiaceae</taxon>
        <taxon>Roseibium</taxon>
    </lineage>
</organism>
<evidence type="ECO:0008006" key="4">
    <source>
        <dbReference type="Google" id="ProtNLM"/>
    </source>
</evidence>
<evidence type="ECO:0000313" key="2">
    <source>
        <dbReference type="EMBL" id="WFE91250.1"/>
    </source>
</evidence>
<dbReference type="SUPFAM" id="SSF50969">
    <property type="entry name" value="YVTN repeat-like/Quinoprotein amine dehydrogenase"/>
    <property type="match status" value="1"/>
</dbReference>
<evidence type="ECO:0000256" key="1">
    <source>
        <dbReference type="SAM" id="SignalP"/>
    </source>
</evidence>
<feature type="chain" id="PRO_5046055235" description="Zinc transport system substrate-binding protein" evidence="1">
    <location>
        <begin position="28"/>
        <end position="411"/>
    </location>
</feature>
<reference evidence="2 3" key="1">
    <citation type="submission" date="2023-03" db="EMBL/GenBank/DDBJ databases">
        <title>Roseibium porphyridii sp. nov. and Roseibium rhodosorbium sp. nov. isolated from marine algae, Porphyridium cruentum and Rhodosorus marinus, respectively.</title>
        <authorList>
            <person name="Lee M.W."/>
            <person name="Choi B.J."/>
            <person name="Lee J.K."/>
            <person name="Choi D.G."/>
            <person name="Baek J.H."/>
            <person name="Bayburt H."/>
            <person name="Kim J.M."/>
            <person name="Han D.M."/>
            <person name="Kim K.H."/>
            <person name="Jeon C.O."/>
        </authorList>
    </citation>
    <scope>NUCLEOTIDE SEQUENCE [LARGE SCALE GENOMIC DNA]</scope>
    <source>
        <strain evidence="2 3">KMA01</strain>
    </source>
</reference>
<dbReference type="InterPro" id="IPR011044">
    <property type="entry name" value="Quino_amine_DH_bsu"/>
</dbReference>